<feature type="active site" evidence="8">
    <location>
        <position position="347"/>
    </location>
</feature>
<dbReference type="AlphaFoldDB" id="A0A239UBE0"/>
<evidence type="ECO:0000256" key="7">
    <source>
        <dbReference type="ARBA" id="ARBA00049972"/>
    </source>
</evidence>
<feature type="binding site" evidence="8">
    <location>
        <position position="343"/>
    </location>
    <ligand>
        <name>Mn(2+)</name>
        <dbReference type="ChEBI" id="CHEBI:29035"/>
        <label>1</label>
    </ligand>
</feature>
<comment type="catalytic activity">
    <reaction evidence="2 8">
        <text>Release of an N-terminal amino acid, preferentially leucine, but not glutamic or aspartic acids.</text>
        <dbReference type="EC" id="3.4.11.10"/>
    </reaction>
</comment>
<dbReference type="PANTHER" id="PTHR11963">
    <property type="entry name" value="LEUCINE AMINOPEPTIDASE-RELATED"/>
    <property type="match status" value="1"/>
</dbReference>
<dbReference type="EMBL" id="BKAR01000004">
    <property type="protein sequence ID" value="GEP83950.1"/>
    <property type="molecule type" value="Genomic_DNA"/>
</dbReference>
<accession>A0A239UBE0</accession>
<dbReference type="InterPro" id="IPR008283">
    <property type="entry name" value="Peptidase_M17_N"/>
</dbReference>
<gene>
    <name evidence="8" type="primary">pepA</name>
    <name evidence="10" type="ORF">SPI02_05350</name>
</gene>
<proteinExistence type="inferred from homology"/>
<dbReference type="InterPro" id="IPR011356">
    <property type="entry name" value="Leucine_aapep/pepB"/>
</dbReference>
<evidence type="ECO:0000256" key="6">
    <source>
        <dbReference type="ARBA" id="ARBA00022801"/>
    </source>
</evidence>
<dbReference type="Pfam" id="PF02789">
    <property type="entry name" value="Peptidase_M17_N"/>
    <property type="match status" value="1"/>
</dbReference>
<reference evidence="10 11" key="1">
    <citation type="submission" date="2019-07" db="EMBL/GenBank/DDBJ databases">
        <title>Whole genome shotgun sequence of Staphylococcus piscifermentans NBRC 109625.</title>
        <authorList>
            <person name="Hosoyama A."/>
            <person name="Uohara A."/>
            <person name="Ohji S."/>
            <person name="Ichikawa N."/>
        </authorList>
    </citation>
    <scope>NUCLEOTIDE SEQUENCE [LARGE SCALE GENOMIC DNA]</scope>
    <source>
        <strain evidence="10 11">NBRC 109625</strain>
    </source>
</reference>
<dbReference type="Proteomes" id="UP000321736">
    <property type="component" value="Unassembled WGS sequence"/>
</dbReference>
<dbReference type="HAMAP" id="MF_00181">
    <property type="entry name" value="Cytosol_peptidase_M17"/>
    <property type="match status" value="1"/>
</dbReference>
<comment type="catalytic activity">
    <reaction evidence="1 8">
        <text>Release of an N-terminal amino acid, Xaa-|-Yaa-, in which Xaa is preferably Leu, but may be other amino acids including Pro although not Arg or Lys, and Yaa may be Pro. Amino acid amides and methyl esters are also readily hydrolyzed, but rates on arylamides are exceedingly low.</text>
        <dbReference type="EC" id="3.4.11.1"/>
    </reaction>
</comment>
<dbReference type="SUPFAM" id="SSF52949">
    <property type="entry name" value="Macro domain-like"/>
    <property type="match status" value="1"/>
</dbReference>
<dbReference type="SUPFAM" id="SSF53187">
    <property type="entry name" value="Zn-dependent exopeptidases"/>
    <property type="match status" value="1"/>
</dbReference>
<dbReference type="PROSITE" id="PS00631">
    <property type="entry name" value="CYTOSOL_AP"/>
    <property type="match status" value="1"/>
</dbReference>
<evidence type="ECO:0000256" key="1">
    <source>
        <dbReference type="ARBA" id="ARBA00000135"/>
    </source>
</evidence>
<dbReference type="InterPro" id="IPR043472">
    <property type="entry name" value="Macro_dom-like"/>
</dbReference>
<protein>
    <recommendedName>
        <fullName evidence="8">Probable cytosol aminopeptidase</fullName>
        <ecNumber evidence="8">3.4.11.1</ecNumber>
    </recommendedName>
    <alternativeName>
        <fullName evidence="8">Leucine aminopeptidase</fullName>
        <shortName evidence="8">LAP</shortName>
        <ecNumber evidence="8">3.4.11.10</ecNumber>
    </alternativeName>
    <alternativeName>
        <fullName evidence="8">Leucyl aminopeptidase</fullName>
    </alternativeName>
</protein>
<dbReference type="InterPro" id="IPR000819">
    <property type="entry name" value="Peptidase_M17_C"/>
</dbReference>
<evidence type="ECO:0000256" key="2">
    <source>
        <dbReference type="ARBA" id="ARBA00000967"/>
    </source>
</evidence>
<dbReference type="GO" id="GO:0006508">
    <property type="term" value="P:proteolysis"/>
    <property type="evidence" value="ECO:0007669"/>
    <property type="project" value="UniProtKB-KW"/>
</dbReference>
<dbReference type="GO" id="GO:0070006">
    <property type="term" value="F:metalloaminopeptidase activity"/>
    <property type="evidence" value="ECO:0007669"/>
    <property type="project" value="InterPro"/>
</dbReference>
<comment type="subcellular location">
    <subcellularLocation>
        <location evidence="8">Cytoplasm</location>
    </subcellularLocation>
</comment>
<dbReference type="PANTHER" id="PTHR11963:SF23">
    <property type="entry name" value="CYTOSOL AMINOPEPTIDASE"/>
    <property type="match status" value="1"/>
</dbReference>
<feature type="binding site" evidence="8">
    <location>
        <position position="266"/>
    </location>
    <ligand>
        <name>Mn(2+)</name>
        <dbReference type="ChEBI" id="CHEBI:29035"/>
        <label>2</label>
    </ligand>
</feature>
<feature type="active site" evidence="8">
    <location>
        <position position="273"/>
    </location>
</feature>
<keyword evidence="8" id="KW-0963">Cytoplasm</keyword>
<comment type="function">
    <text evidence="7 8">Presumably involved in the processing and regular turnover of intracellular proteins. Catalyzes the removal of unsubstituted N-terminal amino acids from various peptides.</text>
</comment>
<keyword evidence="4 8" id="KW-0031">Aminopeptidase</keyword>
<organism evidence="10 11">
    <name type="scientific">Staphylococcus piscifermentans</name>
    <dbReference type="NCBI Taxonomy" id="70258"/>
    <lineage>
        <taxon>Bacteria</taxon>
        <taxon>Bacillati</taxon>
        <taxon>Bacillota</taxon>
        <taxon>Bacilli</taxon>
        <taxon>Bacillales</taxon>
        <taxon>Staphylococcaceae</taxon>
        <taxon>Staphylococcus</taxon>
    </lineage>
</organism>
<dbReference type="GO" id="GO:0005737">
    <property type="term" value="C:cytoplasm"/>
    <property type="evidence" value="ECO:0007669"/>
    <property type="project" value="UniProtKB-SubCell"/>
</dbReference>
<evidence type="ECO:0000256" key="5">
    <source>
        <dbReference type="ARBA" id="ARBA00022670"/>
    </source>
</evidence>
<keyword evidence="5 8" id="KW-0645">Protease</keyword>
<dbReference type="Gene3D" id="3.40.630.10">
    <property type="entry name" value="Zn peptidases"/>
    <property type="match status" value="1"/>
</dbReference>
<dbReference type="RefSeq" id="WP_095106337.1">
    <property type="nucleotide sequence ID" value="NZ_BKAR01000004.1"/>
</dbReference>
<comment type="similarity">
    <text evidence="3 8">Belongs to the peptidase M17 family.</text>
</comment>
<dbReference type="Pfam" id="PF00883">
    <property type="entry name" value="Peptidase_M17"/>
    <property type="match status" value="1"/>
</dbReference>
<feature type="domain" description="Cytosol aminopeptidase" evidence="9">
    <location>
        <begin position="341"/>
        <end position="348"/>
    </location>
</feature>
<evidence type="ECO:0000256" key="8">
    <source>
        <dbReference type="HAMAP-Rule" id="MF_00181"/>
    </source>
</evidence>
<keyword evidence="8" id="KW-0479">Metal-binding</keyword>
<evidence type="ECO:0000313" key="10">
    <source>
        <dbReference type="EMBL" id="GEP83950.1"/>
    </source>
</evidence>
<comment type="cofactor">
    <cofactor evidence="8">
        <name>Mn(2+)</name>
        <dbReference type="ChEBI" id="CHEBI:29035"/>
    </cofactor>
    <text evidence="8">Binds 2 manganese ions per subunit.</text>
</comment>
<dbReference type="PRINTS" id="PR00481">
    <property type="entry name" value="LAMNOPPTDASE"/>
</dbReference>
<keyword evidence="11" id="KW-1185">Reference proteome</keyword>
<comment type="caution">
    <text evidence="10">The sequence shown here is derived from an EMBL/GenBank/DDBJ whole genome shotgun (WGS) entry which is preliminary data.</text>
</comment>
<sequence length="495" mass="53964">MPIQFTFDEHNELASDILIVGLPDHLNQLQTLNFQDKNLTEALDTYKQKHIISSETGKISSTRFNESGLDIHLITVGLGNLKELTRISAMKIFGSLLQSLKRDHITDADVLFQSFASKAIEKKEMAELFSLQAKKALYHFNNYKTDKRIPYHLNLKIHGAEADEITALKDGEVIGEGIKLARDFSNIPPNILTPKHYADLICGHFEETAVDVEVKDAETLQAEGFGLLHAVGKGSDFGPRLITLTYKGTDNDVAPIALVGKGITYDSGGYSIKSKTGMQEMKFDMCGSANVLGMIEAVHRLALPINIVGVIASAENMINGEAMKPDDVFTALNGETVEVLNTDAEGRLVLGDAVFHAAQYQPSLILDFATLTGAAVAALGEDKAAVFKNNSQAPLEAITEIAGENGEWTFELPVTNTEKQLIKKSEVADLVNHTNGMGKALFAAAFVMHFSGSIPQLHFDIAGPATTHQNNYNGPKGPTGYLIQTIVEWLRREAK</sequence>
<evidence type="ECO:0000259" key="9">
    <source>
        <dbReference type="PROSITE" id="PS00631"/>
    </source>
</evidence>
<dbReference type="OrthoDB" id="9809354at2"/>
<feature type="binding site" evidence="8">
    <location>
        <position position="345"/>
    </location>
    <ligand>
        <name>Mn(2+)</name>
        <dbReference type="ChEBI" id="CHEBI:29035"/>
        <label>2</label>
    </ligand>
</feature>
<dbReference type="Gene3D" id="3.40.220.10">
    <property type="entry name" value="Leucine Aminopeptidase, subunit E, domain 1"/>
    <property type="match status" value="1"/>
</dbReference>
<feature type="binding site" evidence="8">
    <location>
        <position position="266"/>
    </location>
    <ligand>
        <name>Mn(2+)</name>
        <dbReference type="ChEBI" id="CHEBI:29035"/>
        <label>1</label>
    </ligand>
</feature>
<evidence type="ECO:0000256" key="3">
    <source>
        <dbReference type="ARBA" id="ARBA00009528"/>
    </source>
</evidence>
<keyword evidence="6 8" id="KW-0378">Hydrolase</keyword>
<name>A0A239UBE0_9STAP</name>
<keyword evidence="8" id="KW-0464">Manganese</keyword>
<feature type="binding site" evidence="8">
    <location>
        <position position="284"/>
    </location>
    <ligand>
        <name>Mn(2+)</name>
        <dbReference type="ChEBI" id="CHEBI:29035"/>
        <label>2</label>
    </ligand>
</feature>
<feature type="binding site" evidence="8">
    <location>
        <position position="345"/>
    </location>
    <ligand>
        <name>Mn(2+)</name>
        <dbReference type="ChEBI" id="CHEBI:29035"/>
        <label>1</label>
    </ligand>
</feature>
<feature type="binding site" evidence="8">
    <location>
        <position position="261"/>
    </location>
    <ligand>
        <name>Mn(2+)</name>
        <dbReference type="ChEBI" id="CHEBI:29035"/>
        <label>2</label>
    </ligand>
</feature>
<dbReference type="GO" id="GO:0030145">
    <property type="term" value="F:manganese ion binding"/>
    <property type="evidence" value="ECO:0007669"/>
    <property type="project" value="UniProtKB-UniRule"/>
</dbReference>
<dbReference type="CDD" id="cd00433">
    <property type="entry name" value="Peptidase_M17"/>
    <property type="match status" value="1"/>
</dbReference>
<evidence type="ECO:0000256" key="4">
    <source>
        <dbReference type="ARBA" id="ARBA00022438"/>
    </source>
</evidence>
<dbReference type="InterPro" id="IPR023042">
    <property type="entry name" value="Peptidase_M17_leu_NH2_pept"/>
</dbReference>
<dbReference type="EC" id="3.4.11.10" evidence="8"/>
<evidence type="ECO:0000313" key="11">
    <source>
        <dbReference type="Proteomes" id="UP000321736"/>
    </source>
</evidence>
<dbReference type="EC" id="3.4.11.1" evidence="8"/>